<dbReference type="Proteomes" id="UP000272163">
    <property type="component" value="Segment"/>
</dbReference>
<reference evidence="1 2" key="1">
    <citation type="submission" date="2017-11" db="EMBL/GenBank/DDBJ databases">
        <title>A major lineage of nontailed dsDNA viruses as unrecognized killers of marine bacteria.</title>
        <authorList>
            <person name="Kauffman K.M."/>
            <person name="Hussain F.A."/>
            <person name="Yang J."/>
            <person name="Arevalo P."/>
            <person name="Brown J.M."/>
            <person name="Chang W.K."/>
            <person name="VanInsberghe D."/>
            <person name="Elsherbini J."/>
            <person name="Cutler M.B."/>
            <person name="Kelly L."/>
            <person name="Polz M.F."/>
        </authorList>
    </citation>
    <scope>NUCLEOTIDE SEQUENCE [LARGE SCALE GENOMIC DNA]</scope>
</reference>
<accession>A0A2I7RWB6</accession>
<keyword evidence="2" id="KW-1185">Reference proteome</keyword>
<evidence type="ECO:0000313" key="1">
    <source>
        <dbReference type="EMBL" id="AUR97943.1"/>
    </source>
</evidence>
<evidence type="ECO:0000313" key="2">
    <source>
        <dbReference type="Proteomes" id="UP000272163"/>
    </source>
</evidence>
<sequence>MKVLMSLVMLCSFGALGASGTGGTPSLPCYFDGVALHTTVPITACIKGGGSPYKDGRKIEIIQGKDEVKDTQLVLMGYK</sequence>
<name>A0A2I7RWB6_9CAUD</name>
<dbReference type="EMBL" id="MG592610">
    <property type="protein sequence ID" value="AUR97943.1"/>
    <property type="molecule type" value="Genomic_DNA"/>
</dbReference>
<organism evidence="1 2">
    <name type="scientific">Vibrio phage 1.245.O._10N.261.54.C7</name>
    <dbReference type="NCBI Taxonomy" id="1881236"/>
    <lineage>
        <taxon>Viruses</taxon>
        <taxon>Duplodnaviria</taxon>
        <taxon>Heunggongvirae</taxon>
        <taxon>Uroviricota</taxon>
        <taxon>Caudoviricetes</taxon>
        <taxon>Schitoviridae</taxon>
        <taxon>Pariacacavirus</taxon>
        <taxon>Pariacacavirus 1245O</taxon>
    </lineage>
</organism>
<proteinExistence type="predicted"/>
<gene>
    <name evidence="1" type="ORF">NVP1245O_30</name>
</gene>
<protein>
    <submittedName>
        <fullName evidence="1">Uncharacterized protein</fullName>
    </submittedName>
</protein>